<proteinExistence type="inferred from homology"/>
<evidence type="ECO:0000313" key="7">
    <source>
        <dbReference type="Proteomes" id="UP000295135"/>
    </source>
</evidence>
<evidence type="ECO:0000256" key="3">
    <source>
        <dbReference type="ARBA" id="ARBA00048782"/>
    </source>
</evidence>
<gene>
    <name evidence="4" type="primary">msrA</name>
    <name evidence="6" type="ORF">EDC61_10111</name>
</gene>
<dbReference type="Proteomes" id="UP000295135">
    <property type="component" value="Unassembled WGS sequence"/>
</dbReference>
<feature type="domain" description="Peptide methionine sulphoxide reductase MsrA" evidence="5">
    <location>
        <begin position="4"/>
        <end position="156"/>
    </location>
</feature>
<organism evidence="6 7">
    <name type="scientific">Sulfuritortus calidifontis</name>
    <dbReference type="NCBI Taxonomy" id="1914471"/>
    <lineage>
        <taxon>Bacteria</taxon>
        <taxon>Pseudomonadati</taxon>
        <taxon>Pseudomonadota</taxon>
        <taxon>Betaproteobacteria</taxon>
        <taxon>Nitrosomonadales</taxon>
        <taxon>Thiobacillaceae</taxon>
        <taxon>Sulfuritortus</taxon>
    </lineage>
</organism>
<dbReference type="HAMAP" id="MF_01401">
    <property type="entry name" value="MsrA"/>
    <property type="match status" value="1"/>
</dbReference>
<accession>A0A4R3K0M6</accession>
<evidence type="ECO:0000313" key="6">
    <source>
        <dbReference type="EMBL" id="TCS73789.1"/>
    </source>
</evidence>
<dbReference type="NCBIfam" id="TIGR00401">
    <property type="entry name" value="msrA"/>
    <property type="match status" value="1"/>
</dbReference>
<evidence type="ECO:0000256" key="4">
    <source>
        <dbReference type="HAMAP-Rule" id="MF_01401"/>
    </source>
</evidence>
<dbReference type="SUPFAM" id="SSF55068">
    <property type="entry name" value="Peptide methionine sulfoxide reductase"/>
    <property type="match status" value="1"/>
</dbReference>
<protein>
    <recommendedName>
        <fullName evidence="4">Peptide methionine sulfoxide reductase MsrA</fullName>
        <shortName evidence="4">Protein-methionine-S-oxide reductase</shortName>
        <ecNumber evidence="4">1.8.4.11</ecNumber>
    </recommendedName>
    <alternativeName>
        <fullName evidence="4">Peptide-methionine (S)-S-oxide reductase</fullName>
        <shortName evidence="4">Peptide Met(O) reductase</shortName>
    </alternativeName>
</protein>
<evidence type="ECO:0000256" key="1">
    <source>
        <dbReference type="ARBA" id="ARBA00023002"/>
    </source>
</evidence>
<comment type="caution">
    <text evidence="6">The sequence shown here is derived from an EMBL/GenBank/DDBJ whole genome shotgun (WGS) entry which is preliminary data.</text>
</comment>
<dbReference type="GO" id="GO:0008113">
    <property type="term" value="F:peptide-methionine (S)-S-oxide reductase activity"/>
    <property type="evidence" value="ECO:0007669"/>
    <property type="project" value="UniProtKB-UniRule"/>
</dbReference>
<feature type="active site" evidence="4">
    <location>
        <position position="11"/>
    </location>
</feature>
<dbReference type="PANTHER" id="PTHR43774:SF1">
    <property type="entry name" value="PEPTIDE METHIONINE SULFOXIDE REDUCTASE MSRA 2"/>
    <property type="match status" value="1"/>
</dbReference>
<dbReference type="OrthoDB" id="4174719at2"/>
<dbReference type="AlphaFoldDB" id="A0A4R3K0M6"/>
<keyword evidence="7" id="KW-1185">Reference proteome</keyword>
<dbReference type="GO" id="GO:0033744">
    <property type="term" value="F:L-methionine:thioredoxin-disulfide S-oxidoreductase activity"/>
    <property type="evidence" value="ECO:0007669"/>
    <property type="project" value="RHEA"/>
</dbReference>
<dbReference type="InterPro" id="IPR036509">
    <property type="entry name" value="Met_Sox_Rdtase_MsrA_sf"/>
</dbReference>
<evidence type="ECO:0000256" key="2">
    <source>
        <dbReference type="ARBA" id="ARBA00047806"/>
    </source>
</evidence>
<dbReference type="PANTHER" id="PTHR43774">
    <property type="entry name" value="PEPTIDE METHIONINE SULFOXIDE REDUCTASE"/>
    <property type="match status" value="1"/>
</dbReference>
<sequence length="177" mass="19925">MIETATLAGGCFWCLEAVYEQLQGVNAVESGYMGGALARPSYEAVCSGESGHAEVVQLQFDPAQISYREILEVFFVIHDPTTLNRQGNDRGTQYRSAIFYHSPEQAAVARRLIAELTEARAFDRPIVTEVVAAQTFWPAEAYHRQYYRRHPEQGYCRVVIAPKLAKFRASFSGRLKN</sequence>
<dbReference type="Pfam" id="PF01625">
    <property type="entry name" value="PMSR"/>
    <property type="match status" value="1"/>
</dbReference>
<comment type="catalytic activity">
    <reaction evidence="3 4">
        <text>[thioredoxin]-disulfide + L-methionine + H2O = L-methionine (S)-S-oxide + [thioredoxin]-dithiol</text>
        <dbReference type="Rhea" id="RHEA:19993"/>
        <dbReference type="Rhea" id="RHEA-COMP:10698"/>
        <dbReference type="Rhea" id="RHEA-COMP:10700"/>
        <dbReference type="ChEBI" id="CHEBI:15377"/>
        <dbReference type="ChEBI" id="CHEBI:29950"/>
        <dbReference type="ChEBI" id="CHEBI:50058"/>
        <dbReference type="ChEBI" id="CHEBI:57844"/>
        <dbReference type="ChEBI" id="CHEBI:58772"/>
        <dbReference type="EC" id="1.8.4.11"/>
    </reaction>
</comment>
<evidence type="ECO:0000259" key="5">
    <source>
        <dbReference type="Pfam" id="PF01625"/>
    </source>
</evidence>
<dbReference type="EC" id="1.8.4.11" evidence="4"/>
<dbReference type="RefSeq" id="WP_126459972.1">
    <property type="nucleotide sequence ID" value="NZ_AP018721.1"/>
</dbReference>
<comment type="similarity">
    <text evidence="4">Belongs to the MsrA Met sulfoxide reductase family.</text>
</comment>
<dbReference type="EMBL" id="SLZY01000001">
    <property type="protein sequence ID" value="TCS73789.1"/>
    <property type="molecule type" value="Genomic_DNA"/>
</dbReference>
<dbReference type="Gene3D" id="3.30.1060.10">
    <property type="entry name" value="Peptide methionine sulphoxide reductase MsrA"/>
    <property type="match status" value="1"/>
</dbReference>
<name>A0A4R3K0M6_9PROT</name>
<dbReference type="InterPro" id="IPR002569">
    <property type="entry name" value="Met_Sox_Rdtase_MsrA_dom"/>
</dbReference>
<comment type="function">
    <text evidence="4">Has an important function as a repair enzyme for proteins that have been inactivated by oxidation. Catalyzes the reversible oxidation-reduction of methionine sulfoxide in proteins to methionine.</text>
</comment>
<reference evidence="6 7" key="1">
    <citation type="submission" date="2019-03" db="EMBL/GenBank/DDBJ databases">
        <title>Genomic Encyclopedia of Type Strains, Phase IV (KMG-IV): sequencing the most valuable type-strain genomes for metagenomic binning, comparative biology and taxonomic classification.</title>
        <authorList>
            <person name="Goeker M."/>
        </authorList>
    </citation>
    <scope>NUCLEOTIDE SEQUENCE [LARGE SCALE GENOMIC DNA]</scope>
    <source>
        <strain evidence="6 7">DSM 103923</strain>
    </source>
</reference>
<keyword evidence="1 4" id="KW-0560">Oxidoreductase</keyword>
<comment type="catalytic activity">
    <reaction evidence="2 4">
        <text>L-methionyl-[protein] + [thioredoxin]-disulfide + H2O = L-methionyl-(S)-S-oxide-[protein] + [thioredoxin]-dithiol</text>
        <dbReference type="Rhea" id="RHEA:14217"/>
        <dbReference type="Rhea" id="RHEA-COMP:10698"/>
        <dbReference type="Rhea" id="RHEA-COMP:10700"/>
        <dbReference type="Rhea" id="RHEA-COMP:12313"/>
        <dbReference type="Rhea" id="RHEA-COMP:12315"/>
        <dbReference type="ChEBI" id="CHEBI:15377"/>
        <dbReference type="ChEBI" id="CHEBI:16044"/>
        <dbReference type="ChEBI" id="CHEBI:29950"/>
        <dbReference type="ChEBI" id="CHEBI:44120"/>
        <dbReference type="ChEBI" id="CHEBI:50058"/>
        <dbReference type="EC" id="1.8.4.11"/>
    </reaction>
</comment>